<evidence type="ECO:0000313" key="6">
    <source>
        <dbReference type="Proteomes" id="UP000011087"/>
    </source>
</evidence>
<evidence type="ECO:0000313" key="4">
    <source>
        <dbReference type="EMBL" id="EKX31058.1"/>
    </source>
</evidence>
<keyword evidence="2" id="KW-1133">Transmembrane helix</keyword>
<reference evidence="5" key="3">
    <citation type="submission" date="2015-06" db="UniProtKB">
        <authorList>
            <consortium name="EnsemblProtists"/>
        </authorList>
    </citation>
    <scope>IDENTIFICATION</scope>
</reference>
<feature type="transmembrane region" description="Helical" evidence="2">
    <location>
        <begin position="473"/>
        <end position="490"/>
    </location>
</feature>
<keyword evidence="6" id="KW-1185">Reference proteome</keyword>
<dbReference type="Gene3D" id="2.60.40.150">
    <property type="entry name" value="C2 domain"/>
    <property type="match status" value="1"/>
</dbReference>
<evidence type="ECO:0000313" key="5">
    <source>
        <dbReference type="EnsemblProtists" id="EKX31058"/>
    </source>
</evidence>
<feature type="domain" description="C2" evidence="3">
    <location>
        <begin position="8"/>
        <end position="43"/>
    </location>
</feature>
<dbReference type="RefSeq" id="XP_005818038.1">
    <property type="nucleotide sequence ID" value="XM_005817981.1"/>
</dbReference>
<feature type="domain" description="C2" evidence="3">
    <location>
        <begin position="268"/>
        <end position="346"/>
    </location>
</feature>
<keyword evidence="2" id="KW-0472">Membrane</keyword>
<dbReference type="PaxDb" id="55529-EKX31058"/>
<reference evidence="6" key="2">
    <citation type="submission" date="2012-11" db="EMBL/GenBank/DDBJ databases">
        <authorList>
            <person name="Kuo A."/>
            <person name="Curtis B.A."/>
            <person name="Tanifuji G."/>
            <person name="Burki F."/>
            <person name="Gruber A."/>
            <person name="Irimia M."/>
            <person name="Maruyama S."/>
            <person name="Arias M.C."/>
            <person name="Ball S.G."/>
            <person name="Gile G.H."/>
            <person name="Hirakawa Y."/>
            <person name="Hopkins J.F."/>
            <person name="Rensing S.A."/>
            <person name="Schmutz J."/>
            <person name="Symeonidi A."/>
            <person name="Elias M."/>
            <person name="Eveleigh R.J."/>
            <person name="Herman E.K."/>
            <person name="Klute M.J."/>
            <person name="Nakayama T."/>
            <person name="Obornik M."/>
            <person name="Reyes-Prieto A."/>
            <person name="Armbrust E.V."/>
            <person name="Aves S.J."/>
            <person name="Beiko R.G."/>
            <person name="Coutinho P."/>
            <person name="Dacks J.B."/>
            <person name="Durnford D.G."/>
            <person name="Fast N.M."/>
            <person name="Green B.R."/>
            <person name="Grisdale C."/>
            <person name="Hempe F."/>
            <person name="Henrissat B."/>
            <person name="Hoppner M.P."/>
            <person name="Ishida K.-I."/>
            <person name="Kim E."/>
            <person name="Koreny L."/>
            <person name="Kroth P.G."/>
            <person name="Liu Y."/>
            <person name="Malik S.-B."/>
            <person name="Maier U.G."/>
            <person name="McRose D."/>
            <person name="Mock T."/>
            <person name="Neilson J.A."/>
            <person name="Onodera N.T."/>
            <person name="Poole A.M."/>
            <person name="Pritham E.J."/>
            <person name="Richards T.A."/>
            <person name="Rocap G."/>
            <person name="Roy S.W."/>
            <person name="Sarai C."/>
            <person name="Schaack S."/>
            <person name="Shirato S."/>
            <person name="Slamovits C.H."/>
            <person name="Spencer D.F."/>
            <person name="Suzuki S."/>
            <person name="Worden A.Z."/>
            <person name="Zauner S."/>
            <person name="Barry K."/>
            <person name="Bell C."/>
            <person name="Bharti A.K."/>
            <person name="Crow J.A."/>
            <person name="Grimwood J."/>
            <person name="Kramer R."/>
            <person name="Lindquist E."/>
            <person name="Lucas S."/>
            <person name="Salamov A."/>
            <person name="McFadden G.I."/>
            <person name="Lane C.E."/>
            <person name="Keeling P.J."/>
            <person name="Gray M.W."/>
            <person name="Grigoriev I.V."/>
            <person name="Archibald J.M."/>
        </authorList>
    </citation>
    <scope>NUCLEOTIDE SEQUENCE</scope>
    <source>
        <strain evidence="6">CCMP2712</strain>
    </source>
</reference>
<feature type="domain" description="C2" evidence="3">
    <location>
        <begin position="138"/>
        <end position="217"/>
    </location>
</feature>
<gene>
    <name evidence="4" type="ORF">GUITHDRAFT_122740</name>
</gene>
<dbReference type="HOGENOM" id="CLU_556040_0_0_1"/>
<dbReference type="GeneID" id="17287779"/>
<dbReference type="InterPro" id="IPR035892">
    <property type="entry name" value="C2_domain_sf"/>
</dbReference>
<dbReference type="EnsemblProtists" id="EKX31058">
    <property type="protein sequence ID" value="EKX31058"/>
    <property type="gene ID" value="GUITHDRAFT_122740"/>
</dbReference>
<dbReference type="CDD" id="cd00030">
    <property type="entry name" value="C2"/>
    <property type="match status" value="1"/>
</dbReference>
<reference evidence="4 6" key="1">
    <citation type="journal article" date="2012" name="Nature">
        <title>Algal genomes reveal evolutionary mosaicism and the fate of nucleomorphs.</title>
        <authorList>
            <consortium name="DOE Joint Genome Institute"/>
            <person name="Curtis B.A."/>
            <person name="Tanifuji G."/>
            <person name="Burki F."/>
            <person name="Gruber A."/>
            <person name="Irimia M."/>
            <person name="Maruyama S."/>
            <person name="Arias M.C."/>
            <person name="Ball S.G."/>
            <person name="Gile G.H."/>
            <person name="Hirakawa Y."/>
            <person name="Hopkins J.F."/>
            <person name="Kuo A."/>
            <person name="Rensing S.A."/>
            <person name="Schmutz J."/>
            <person name="Symeonidi A."/>
            <person name="Elias M."/>
            <person name="Eveleigh R.J."/>
            <person name="Herman E.K."/>
            <person name="Klute M.J."/>
            <person name="Nakayama T."/>
            <person name="Obornik M."/>
            <person name="Reyes-Prieto A."/>
            <person name="Armbrust E.V."/>
            <person name="Aves S.J."/>
            <person name="Beiko R.G."/>
            <person name="Coutinho P."/>
            <person name="Dacks J.B."/>
            <person name="Durnford D.G."/>
            <person name="Fast N.M."/>
            <person name="Green B.R."/>
            <person name="Grisdale C.J."/>
            <person name="Hempel F."/>
            <person name="Henrissat B."/>
            <person name="Hoppner M.P."/>
            <person name="Ishida K."/>
            <person name="Kim E."/>
            <person name="Koreny L."/>
            <person name="Kroth P.G."/>
            <person name="Liu Y."/>
            <person name="Malik S.B."/>
            <person name="Maier U.G."/>
            <person name="McRose D."/>
            <person name="Mock T."/>
            <person name="Neilson J.A."/>
            <person name="Onodera N.T."/>
            <person name="Poole A.M."/>
            <person name="Pritham E.J."/>
            <person name="Richards T.A."/>
            <person name="Rocap G."/>
            <person name="Roy S.W."/>
            <person name="Sarai C."/>
            <person name="Schaack S."/>
            <person name="Shirato S."/>
            <person name="Slamovits C.H."/>
            <person name="Spencer D.F."/>
            <person name="Suzuki S."/>
            <person name="Worden A.Z."/>
            <person name="Zauner S."/>
            <person name="Barry K."/>
            <person name="Bell C."/>
            <person name="Bharti A.K."/>
            <person name="Crow J.A."/>
            <person name="Grimwood J."/>
            <person name="Kramer R."/>
            <person name="Lindquist E."/>
            <person name="Lucas S."/>
            <person name="Salamov A."/>
            <person name="McFadden G.I."/>
            <person name="Lane C.E."/>
            <person name="Keeling P.J."/>
            <person name="Gray M.W."/>
            <person name="Grigoriev I.V."/>
            <person name="Archibald J.M."/>
        </authorList>
    </citation>
    <scope>NUCLEOTIDE SEQUENCE</scope>
    <source>
        <strain evidence="4 6">CCMP2712</strain>
    </source>
</reference>
<dbReference type="SUPFAM" id="SSF49562">
    <property type="entry name" value="C2 domain (Calcium/lipid-binding domain, CaLB)"/>
    <property type="match status" value="1"/>
</dbReference>
<accession>L1I464</accession>
<dbReference type="Pfam" id="PF00168">
    <property type="entry name" value="C2"/>
    <property type="match status" value="3"/>
</dbReference>
<feature type="region of interest" description="Disordered" evidence="1">
    <location>
        <begin position="75"/>
        <end position="122"/>
    </location>
</feature>
<dbReference type="InterPro" id="IPR000008">
    <property type="entry name" value="C2_dom"/>
</dbReference>
<dbReference type="EMBL" id="JH993378">
    <property type="protein sequence ID" value="EKX31058.1"/>
    <property type="molecule type" value="Genomic_DNA"/>
</dbReference>
<evidence type="ECO:0000259" key="3">
    <source>
        <dbReference type="Pfam" id="PF00168"/>
    </source>
</evidence>
<evidence type="ECO:0000256" key="1">
    <source>
        <dbReference type="SAM" id="MobiDB-lite"/>
    </source>
</evidence>
<protein>
    <recommendedName>
        <fullName evidence="3">C2 domain-containing protein</fullName>
    </recommendedName>
</protein>
<feature type="compositionally biased region" description="Basic and acidic residues" evidence="1">
    <location>
        <begin position="89"/>
        <end position="121"/>
    </location>
</feature>
<keyword evidence="2" id="KW-0812">Transmembrane</keyword>
<evidence type="ECO:0000256" key="2">
    <source>
        <dbReference type="SAM" id="Phobius"/>
    </source>
</evidence>
<dbReference type="AlphaFoldDB" id="L1I464"/>
<dbReference type="Proteomes" id="UP000011087">
    <property type="component" value="Unassembled WGS sequence"/>
</dbReference>
<sequence>MDFHILDYHKEKVSGLLIKVMDWNKLSGSEFIGARYIDLTPYVGKQQGLVELSESIVNHLSGVQGEVVLGHNKEEVVMEGKKKRRGRGRGNDGESGRGRGGRREVSQRQEKQEHKKQRWETKGLLGSSSMELEEVTHVVVKALEFENVPKMDLMGSCDPLLEICCGETTYHTETAWGSTRGHGMKSMDLTLMLYDDNRGKFKDLIGRASIRMNSVLQADEIWVEMKKKNGESVLGQNKKTTRVKIRVMAWKYDNMVDKYVESKFPLVNSVSSCFVEASLFIKEEKSNEKARSSVRDVYNGFPIWSEEIKLHIPKNEDIFDMSIRFILMAPKSNLFANSTVLGRADLTDTFVPASAHGRRSDKTATACLLSACTTCEHMTSPCKMTQKLEERLEQLQKASLKFHTEQQEIEEHNRERHNQMNLIRTQFHKLQAELNENQGDEQVRAKERVMMDDIQKQINTFPGTFNIEQKKELLIVITITILNLFIYMLFV</sequence>
<dbReference type="KEGG" id="gtt:GUITHDRAFT_122740"/>
<proteinExistence type="predicted"/>
<name>L1I464_GUITC</name>
<organism evidence="4">
    <name type="scientific">Guillardia theta (strain CCMP2712)</name>
    <name type="common">Cryptophyte</name>
    <dbReference type="NCBI Taxonomy" id="905079"/>
    <lineage>
        <taxon>Eukaryota</taxon>
        <taxon>Cryptophyceae</taxon>
        <taxon>Pyrenomonadales</taxon>
        <taxon>Geminigeraceae</taxon>
        <taxon>Guillardia</taxon>
    </lineage>
</organism>